<dbReference type="InterPro" id="IPR007267">
    <property type="entry name" value="GtrA_DPMS_TM"/>
</dbReference>
<accession>A0ABX0ALB1</accession>
<reference evidence="8 9" key="1">
    <citation type="submission" date="2018-07" db="EMBL/GenBank/DDBJ databases">
        <title>Whole genome Sequencing of Pseudoxanthomonas gei KCTC 32298 (T).</title>
        <authorList>
            <person name="Kumar S."/>
            <person name="Bansal K."/>
            <person name="Kaur A."/>
            <person name="Patil P."/>
            <person name="Sharma S."/>
            <person name="Patil P.B."/>
        </authorList>
    </citation>
    <scope>NUCLEOTIDE SEQUENCE [LARGE SCALE GENOMIC DNA]</scope>
    <source>
        <strain evidence="8 9">KCTC 32298</strain>
    </source>
</reference>
<keyword evidence="3 6" id="KW-0812">Transmembrane</keyword>
<dbReference type="Pfam" id="PF04138">
    <property type="entry name" value="GtrA_DPMS_TM"/>
    <property type="match status" value="1"/>
</dbReference>
<organism evidence="8 9">
    <name type="scientific">Pseudoxanthomonas gei</name>
    <dbReference type="NCBI Taxonomy" id="1383030"/>
    <lineage>
        <taxon>Bacteria</taxon>
        <taxon>Pseudomonadati</taxon>
        <taxon>Pseudomonadota</taxon>
        <taxon>Gammaproteobacteria</taxon>
        <taxon>Lysobacterales</taxon>
        <taxon>Lysobacteraceae</taxon>
        <taxon>Pseudoxanthomonas</taxon>
    </lineage>
</organism>
<comment type="caution">
    <text evidence="8">The sequence shown here is derived from an EMBL/GenBank/DDBJ whole genome shotgun (WGS) entry which is preliminary data.</text>
</comment>
<feature type="transmembrane region" description="Helical" evidence="6">
    <location>
        <begin position="118"/>
        <end position="140"/>
    </location>
</feature>
<keyword evidence="4 6" id="KW-1133">Transmembrane helix</keyword>
<evidence type="ECO:0000256" key="6">
    <source>
        <dbReference type="SAM" id="Phobius"/>
    </source>
</evidence>
<feature type="domain" description="GtrA/DPMS transmembrane" evidence="7">
    <location>
        <begin position="28"/>
        <end position="144"/>
    </location>
</feature>
<keyword evidence="5 6" id="KW-0472">Membrane</keyword>
<feature type="transmembrane region" description="Helical" evidence="6">
    <location>
        <begin position="94"/>
        <end position="112"/>
    </location>
</feature>
<dbReference type="PANTHER" id="PTHR38459">
    <property type="entry name" value="PROPHAGE BACTOPRENOL-LINKED GLUCOSE TRANSLOCASE HOMOLOG"/>
    <property type="match status" value="1"/>
</dbReference>
<evidence type="ECO:0000313" key="8">
    <source>
        <dbReference type="EMBL" id="NDK40044.1"/>
    </source>
</evidence>
<evidence type="ECO:0000256" key="2">
    <source>
        <dbReference type="ARBA" id="ARBA00009399"/>
    </source>
</evidence>
<protein>
    <submittedName>
        <fullName evidence="8">GtrA family protein</fullName>
    </submittedName>
</protein>
<dbReference type="Proteomes" id="UP001429354">
    <property type="component" value="Unassembled WGS sequence"/>
</dbReference>
<comment type="subcellular location">
    <subcellularLocation>
        <location evidence="1">Membrane</location>
        <topology evidence="1">Multi-pass membrane protein</topology>
    </subcellularLocation>
</comment>
<evidence type="ECO:0000256" key="4">
    <source>
        <dbReference type="ARBA" id="ARBA00022989"/>
    </source>
</evidence>
<dbReference type="InterPro" id="IPR051401">
    <property type="entry name" value="GtrA_CellWall_Glycosyl"/>
</dbReference>
<dbReference type="PANTHER" id="PTHR38459:SF1">
    <property type="entry name" value="PROPHAGE BACTOPRENOL-LINKED GLUCOSE TRANSLOCASE HOMOLOG"/>
    <property type="match status" value="1"/>
</dbReference>
<dbReference type="EMBL" id="QOVG01000011">
    <property type="protein sequence ID" value="NDK40044.1"/>
    <property type="molecule type" value="Genomic_DNA"/>
</dbReference>
<sequence length="146" mass="16287">MVGYCGDQLRPGRVEGKPLKLLAHRESRFVAVGLFQLVLDWTLFVILTACGVPTIWSNTLGRTCIAVLGFALHGRYTFGEAGQSRLGWQRFARFAASWLSLTACSTVAMQAIREQWGLSAAWIAKPGVELVLAIVSYLVLRRWVYR</sequence>
<evidence type="ECO:0000313" key="9">
    <source>
        <dbReference type="Proteomes" id="UP001429354"/>
    </source>
</evidence>
<evidence type="ECO:0000256" key="5">
    <source>
        <dbReference type="ARBA" id="ARBA00023136"/>
    </source>
</evidence>
<keyword evidence="9" id="KW-1185">Reference proteome</keyword>
<proteinExistence type="inferred from homology"/>
<comment type="similarity">
    <text evidence="2">Belongs to the GtrA family.</text>
</comment>
<evidence type="ECO:0000256" key="3">
    <source>
        <dbReference type="ARBA" id="ARBA00022692"/>
    </source>
</evidence>
<evidence type="ECO:0000256" key="1">
    <source>
        <dbReference type="ARBA" id="ARBA00004141"/>
    </source>
</evidence>
<feature type="transmembrane region" description="Helical" evidence="6">
    <location>
        <begin position="55"/>
        <end position="73"/>
    </location>
</feature>
<feature type="transmembrane region" description="Helical" evidence="6">
    <location>
        <begin position="29"/>
        <end position="49"/>
    </location>
</feature>
<evidence type="ECO:0000259" key="7">
    <source>
        <dbReference type="Pfam" id="PF04138"/>
    </source>
</evidence>
<name>A0ABX0ALB1_9GAMM</name>
<gene>
    <name evidence="8" type="ORF">DT603_14465</name>
</gene>